<proteinExistence type="predicted"/>
<dbReference type="Proteomes" id="UP001172630">
    <property type="component" value="Unassembled WGS sequence"/>
</dbReference>
<organism evidence="1 2">
    <name type="scientific">Rhizobium calliandrae</name>
    <dbReference type="NCBI Taxonomy" id="1312182"/>
    <lineage>
        <taxon>Bacteria</taxon>
        <taxon>Pseudomonadati</taxon>
        <taxon>Pseudomonadota</taxon>
        <taxon>Alphaproteobacteria</taxon>
        <taxon>Hyphomicrobiales</taxon>
        <taxon>Rhizobiaceae</taxon>
        <taxon>Rhizobium/Agrobacterium group</taxon>
        <taxon>Rhizobium</taxon>
    </lineage>
</organism>
<evidence type="ECO:0000313" key="1">
    <source>
        <dbReference type="EMBL" id="MDL2407592.1"/>
    </source>
</evidence>
<protein>
    <submittedName>
        <fullName evidence="1">SIR2 family protein</fullName>
    </submittedName>
</protein>
<dbReference type="SUPFAM" id="SSF52467">
    <property type="entry name" value="DHS-like NAD/FAD-binding domain"/>
    <property type="match status" value="1"/>
</dbReference>
<gene>
    <name evidence="1" type="ORF">PY650_18365</name>
</gene>
<comment type="caution">
    <text evidence="1">The sequence shown here is derived from an EMBL/GenBank/DDBJ whole genome shotgun (WGS) entry which is preliminary data.</text>
</comment>
<sequence>MAGEVVFLCGSGISAPQLPDFKTLVDRTYERLGVEMSPSEYSAYTAGRYEETLGSLSRNLADPAAMVHTVSDLLKVPADPKLEQHQTVLRLSRDLSNRVLVVTTNFDTLLEHALPKIFSSQAIRDASFAGQALPAPGSPDFCGVVHIHGRLEDNSLELESTPLVLTSADYGDAYMRSGWASRFLFDLARCKTIVLIGYSAGDAPVRYFLNVLEADRIRFPDLKPVYALDAYEHNPAETEAAWSTVAVTPLPYCKFDPESGVPNHSPLWQDLARLADVLDRPKLSRERLARDILGQRDPSPNDGELGQLSWLFAKRGDLWPTIVEATDNPRWFDVLQDNGFWTADEAAWVIPAWTARNPENSEVFGVAAKWALKLGEPFLRNLDRRLLRSNLSPFWQKCWRLLTTSRPVLPDAFDEEAAALNQKLRSGVVLDVDLQRSVERLKPNVVLQSRSWIPDSENDGREPGQLSDIAGIGLEVADNFHVSELIGGLDALTGQSPRILELATEALRSLLQSAVELGLINGDDDATDYDVPSVEEHEQNEHHQGVIFLVRAIVNAFNKTVAINRDLARHVAFRCLEMPGRIGIRITLYALRNTEAFTSNEAIDVLLNLRDSDFWTIRRELPLVLRDRSAEAEPTRLEAIESRIRQTAARYYDRYEIQEGQVDWRTHARDAEIWLRLMMLKEAGVLSVAGADNLAAIVARQEYLDRPTEDRDFFGIYSSGVRSVAGDSAPIMEADPDERLQVAIELSQSPNLDRQLGWLSYCRTDPQGAFETLVGAELSETNLILWADLLTTLSFGEESTKQLRETLIVKSLAKLEAIEVGIDTRLARTLIDTLLLGPRRDIANVEDWCDRLWRTVCDEEQDVVYDDNLYDTAINRMPGRLAQIQLQEIDHSRETDNSDLARQLNRLEVMASHPGAAGAFSRPIFIQALPFLLAADSRFSKSELVARLSGDGDEPRALRRILVTHAGVTPEISKLVPEAVLRAVVESSSDTKDGVPIAAQILRPAVASLRNDQPERWGISEADVGRVLRQAPGKIRAGALNVLAQWLAADQEGPEKAWTAMVAPFFNRIWPVERRFVDHAHNIHLIRLIVGAGDHFPSALNLLRPHLRPFSRSASLHSLKNSSALRKFPYAVLDLLWTVLGPSDATSYELAEILDELIDVDPNIEIDRRFQFLEQKATRYR</sequence>
<dbReference type="EMBL" id="JARFYN010000023">
    <property type="protein sequence ID" value="MDL2407592.1"/>
    <property type="molecule type" value="Genomic_DNA"/>
</dbReference>
<name>A0ABT7KG45_9HYPH</name>
<accession>A0ABT7KG45</accession>
<dbReference type="Gene3D" id="3.40.50.1220">
    <property type="entry name" value="TPP-binding domain"/>
    <property type="match status" value="1"/>
</dbReference>
<reference evidence="1" key="1">
    <citation type="submission" date="2023-06" db="EMBL/GenBank/DDBJ databases">
        <title>Phylogenetic Diversity of Rhizobium strains.</title>
        <authorList>
            <person name="Moura F.T."/>
            <person name="Helene L.C.F."/>
            <person name="Hungria M."/>
        </authorList>
    </citation>
    <scope>NUCLEOTIDE SEQUENCE</scope>
    <source>
        <strain evidence="1">CCGE524</strain>
    </source>
</reference>
<keyword evidence="2" id="KW-1185">Reference proteome</keyword>
<dbReference type="RefSeq" id="WP_285880901.1">
    <property type="nucleotide sequence ID" value="NZ_JARFYN010000023.1"/>
</dbReference>
<dbReference type="InterPro" id="IPR029035">
    <property type="entry name" value="DHS-like_NAD/FAD-binding_dom"/>
</dbReference>
<evidence type="ECO:0000313" key="2">
    <source>
        <dbReference type="Proteomes" id="UP001172630"/>
    </source>
</evidence>
<dbReference type="Pfam" id="PF13289">
    <property type="entry name" value="SIR2_2"/>
    <property type="match status" value="1"/>
</dbReference>